<organism evidence="2 3">
    <name type="scientific">Bowmanella dokdonensis</name>
    <dbReference type="NCBI Taxonomy" id="751969"/>
    <lineage>
        <taxon>Bacteria</taxon>
        <taxon>Pseudomonadati</taxon>
        <taxon>Pseudomonadota</taxon>
        <taxon>Gammaproteobacteria</taxon>
        <taxon>Alteromonadales</taxon>
        <taxon>Alteromonadaceae</taxon>
        <taxon>Bowmanella</taxon>
    </lineage>
</organism>
<feature type="signal peptide" evidence="1">
    <location>
        <begin position="1"/>
        <end position="17"/>
    </location>
</feature>
<comment type="caution">
    <text evidence="2">The sequence shown here is derived from an EMBL/GenBank/DDBJ whole genome shotgun (WGS) entry which is preliminary data.</text>
</comment>
<keyword evidence="3" id="KW-1185">Reference proteome</keyword>
<dbReference type="InterPro" id="IPR021307">
    <property type="entry name" value="DUF2884"/>
</dbReference>
<proteinExistence type="predicted"/>
<evidence type="ECO:0000313" key="2">
    <source>
        <dbReference type="EMBL" id="MBN7825934.1"/>
    </source>
</evidence>
<accession>A0A939DNA8</accession>
<dbReference type="EMBL" id="JAFKCV010000006">
    <property type="protein sequence ID" value="MBN7825934.1"/>
    <property type="molecule type" value="Genomic_DNA"/>
</dbReference>
<keyword evidence="1" id="KW-0732">Signal</keyword>
<dbReference type="Proteomes" id="UP000664654">
    <property type="component" value="Unassembled WGS sequence"/>
</dbReference>
<reference evidence="2" key="1">
    <citation type="submission" date="2021-03" db="EMBL/GenBank/DDBJ databases">
        <title>novel species isolated from a fishpond in China.</title>
        <authorList>
            <person name="Lu H."/>
            <person name="Cai Z."/>
        </authorList>
    </citation>
    <scope>NUCLEOTIDE SEQUENCE</scope>
    <source>
        <strain evidence="2">JCM 30855</strain>
    </source>
</reference>
<evidence type="ECO:0000313" key="3">
    <source>
        <dbReference type="Proteomes" id="UP000664654"/>
    </source>
</evidence>
<dbReference type="Pfam" id="PF11101">
    <property type="entry name" value="DUF2884"/>
    <property type="match status" value="1"/>
</dbReference>
<feature type="chain" id="PRO_5036838562" evidence="1">
    <location>
        <begin position="18"/>
        <end position="256"/>
    </location>
</feature>
<dbReference type="AlphaFoldDB" id="A0A939DNA8"/>
<sequence>MKTFAAATLILASSAMANDCNINLQGEMNLEQGILTLKTDNRTLQLDGRTAYLDSQMLHLNNEQADLLNNYHKEVTLLAPKVADIALEAVGLASEGISRAFGGLLGDDDALVLDLGTEMADLRHQLQQEFYAEDGSIRFSSHHFDEDGIVVNSFENEFEQKIEQAVERSMGRILIAVGKEMLFSGGDMQAFEARMENFGEQIEHEMEAKAAVLERKAEHLCYDLTKIDQLETRINQSIPELEELDMVRVSRSVHSM</sequence>
<dbReference type="RefSeq" id="WP_206574050.1">
    <property type="nucleotide sequence ID" value="NZ_JAFKCV010000006.1"/>
</dbReference>
<name>A0A939DNA8_9ALTE</name>
<evidence type="ECO:0000256" key="1">
    <source>
        <dbReference type="SAM" id="SignalP"/>
    </source>
</evidence>
<gene>
    <name evidence="2" type="ORF">J0A66_11920</name>
</gene>
<protein>
    <submittedName>
        <fullName evidence="2">YggN family protein</fullName>
    </submittedName>
</protein>